<dbReference type="Pfam" id="PF03007">
    <property type="entry name" value="WS_DGAT_cat"/>
    <property type="match status" value="1"/>
</dbReference>
<reference evidence="2 3" key="1">
    <citation type="submission" date="2015-02" db="EMBL/GenBank/DDBJ databases">
        <title>Draft genome sequences of ten Microbacterium spp. with emphasis on heavy metal contaminated environments.</title>
        <authorList>
            <person name="Corretto E."/>
        </authorList>
    </citation>
    <scope>NUCLEOTIDE SEQUENCE [LARGE SCALE GENOMIC DNA]</scope>
    <source>
        <strain evidence="2 3">DSM 8608</strain>
    </source>
</reference>
<dbReference type="SUPFAM" id="SSF52777">
    <property type="entry name" value="CoA-dependent acyltransferases"/>
    <property type="match status" value="1"/>
</dbReference>
<gene>
    <name evidence="2" type="ORF">RS82_03673</name>
</gene>
<evidence type="ECO:0000313" key="3">
    <source>
        <dbReference type="Proteomes" id="UP000034098"/>
    </source>
</evidence>
<dbReference type="AlphaFoldDB" id="A0A0M2H289"/>
<dbReference type="InterPro" id="IPR004255">
    <property type="entry name" value="O-acyltransferase_WSD1_N"/>
</dbReference>
<dbReference type="RefSeq" id="WP_045302032.1">
    <property type="nucleotide sequence ID" value="NZ_JYJA01000040.1"/>
</dbReference>
<protein>
    <submittedName>
        <fullName evidence="2">Putative diacylglycerol O-acyltransferase</fullName>
        <ecNumber evidence="2">2.3.1.20</ecNumber>
    </submittedName>
</protein>
<keyword evidence="2" id="KW-0808">Transferase</keyword>
<dbReference type="Proteomes" id="UP000034098">
    <property type="component" value="Unassembled WGS sequence"/>
</dbReference>
<keyword evidence="3" id="KW-1185">Reference proteome</keyword>
<dbReference type="PATRIC" id="fig|69370.6.peg.3740"/>
<proteinExistence type="predicted"/>
<evidence type="ECO:0000313" key="2">
    <source>
        <dbReference type="EMBL" id="KJL40344.1"/>
    </source>
</evidence>
<accession>A0A0M2H289</accession>
<name>A0A0M2H289_MICTR</name>
<keyword evidence="2" id="KW-0012">Acyltransferase</keyword>
<comment type="caution">
    <text evidence="2">The sequence shown here is derived from an EMBL/GenBank/DDBJ whole genome shotgun (WGS) entry which is preliminary data.</text>
</comment>
<dbReference type="GO" id="GO:0004144">
    <property type="term" value="F:diacylglycerol O-acyltransferase activity"/>
    <property type="evidence" value="ECO:0007669"/>
    <property type="project" value="UniProtKB-EC"/>
</dbReference>
<organism evidence="2 3">
    <name type="scientific">Microbacterium trichothecenolyticum</name>
    <name type="common">Aureobacterium trichothecenolyticum</name>
    <dbReference type="NCBI Taxonomy" id="69370"/>
    <lineage>
        <taxon>Bacteria</taxon>
        <taxon>Bacillati</taxon>
        <taxon>Actinomycetota</taxon>
        <taxon>Actinomycetes</taxon>
        <taxon>Micrococcales</taxon>
        <taxon>Microbacteriaceae</taxon>
        <taxon>Microbacterium</taxon>
    </lineage>
</organism>
<dbReference type="GO" id="GO:0045017">
    <property type="term" value="P:glycerolipid biosynthetic process"/>
    <property type="evidence" value="ECO:0007669"/>
    <property type="project" value="InterPro"/>
</dbReference>
<dbReference type="EMBL" id="JYJA01000040">
    <property type="protein sequence ID" value="KJL40344.1"/>
    <property type="molecule type" value="Genomic_DNA"/>
</dbReference>
<dbReference type="EC" id="2.3.1.20" evidence="2"/>
<dbReference type="OrthoDB" id="9810950at2"/>
<evidence type="ECO:0000259" key="1">
    <source>
        <dbReference type="Pfam" id="PF03007"/>
    </source>
</evidence>
<sequence>MTTASPVVSDGTTIAPVPGVRIDMVRTLDEQNIGSSIAYEAMHTGAVLTIEGAGYLRPDGTLDRERIHAQLRHSLARVPEFGMKLLRSPLGLTTPAWVPDPDFDPREHVEFFDTPTALDSTTVRTLAGFDKPVLAQDRPLWDMRFTVLTTGEIALGARMHHVVGDGQWGFSVIQRVTGDEPLAPDPEFVLEPTGVPPRSAWAVPLQALRDYRARSASAGGLWREYWRKPVLKRAKRVASRDAWFVKEYVIRRRGLRAAMLPATRPVIFEVAASPAARQAAKLRGSLNDLVVAAAMGAVDDDDRGIDVLVPVSRRRKGVGGDVRNHVSMARAHSEPGATLAERVAAVRQLVRTVARGEDEPPSDGRLAGYATLMPLAESYRWFGDARVNHVAILPAGDPRSEISVFATVYVDDLAVTVVSREELDVEGIADRVEGVLAGAGPVRVAAAPAVEPASSAADGQEAAA</sequence>
<feature type="domain" description="O-acyltransferase WSD1-like N-terminal" evidence="1">
    <location>
        <begin position="41"/>
        <end position="289"/>
    </location>
</feature>